<keyword evidence="3" id="KW-1185">Reference proteome</keyword>
<proteinExistence type="predicted"/>
<dbReference type="PaxDb" id="6945-B7PZ20"/>
<reference evidence="1 3" key="1">
    <citation type="submission" date="2008-03" db="EMBL/GenBank/DDBJ databases">
        <title>Annotation of Ixodes scapularis.</title>
        <authorList>
            <consortium name="Ixodes scapularis Genome Project Consortium"/>
            <person name="Caler E."/>
            <person name="Hannick L.I."/>
            <person name="Bidwell S."/>
            <person name="Joardar V."/>
            <person name="Thiagarajan M."/>
            <person name="Amedeo P."/>
            <person name="Galinsky K.J."/>
            <person name="Schobel S."/>
            <person name="Inman J."/>
            <person name="Hostetler J."/>
            <person name="Miller J."/>
            <person name="Hammond M."/>
            <person name="Megy K."/>
            <person name="Lawson D."/>
            <person name="Kodira C."/>
            <person name="Sutton G."/>
            <person name="Meyer J."/>
            <person name="Hill C.A."/>
            <person name="Birren B."/>
            <person name="Nene V."/>
            <person name="Collins F."/>
            <person name="Alarcon-Chaidez F."/>
            <person name="Wikel S."/>
            <person name="Strausberg R."/>
        </authorList>
    </citation>
    <scope>NUCLEOTIDE SEQUENCE [LARGE SCALE GENOMIC DNA]</scope>
    <source>
        <strain evidence="3">Wikel</strain>
        <strain evidence="1">Wikel colony</strain>
    </source>
</reference>
<dbReference type="VEuPathDB" id="VectorBase:ISCI010090"/>
<dbReference type="VEuPathDB" id="VectorBase:ISCW010090"/>
<dbReference type="Proteomes" id="UP000001555">
    <property type="component" value="Unassembled WGS sequence"/>
</dbReference>
<protein>
    <submittedName>
        <fullName evidence="1 2">Uncharacterized protein</fullName>
    </submittedName>
</protein>
<dbReference type="InParanoid" id="B7PZ20"/>
<name>B7PZ20_IXOSC</name>
<dbReference type="EMBL" id="ABJB010656046">
    <property type="status" value="NOT_ANNOTATED_CDS"/>
    <property type="molecule type" value="Genomic_DNA"/>
</dbReference>
<evidence type="ECO:0000313" key="1">
    <source>
        <dbReference type="EMBL" id="EEC11842.1"/>
    </source>
</evidence>
<dbReference type="AlphaFoldDB" id="B7PZ20"/>
<dbReference type="EnsemblMetazoa" id="ISCW010090-RA">
    <property type="protein sequence ID" value="ISCW010090-PA"/>
    <property type="gene ID" value="ISCW010090"/>
</dbReference>
<dbReference type="EMBL" id="DS823456">
    <property type="protein sequence ID" value="EEC11842.1"/>
    <property type="molecule type" value="Genomic_DNA"/>
</dbReference>
<gene>
    <name evidence="1" type="ORF">IscW_ISCW010090</name>
</gene>
<sequence>MNSRSQAPTAVQPWAHATEQLYSRLAEKSSADADGLLEQFDNCLAARTNTVEQSVNHQIANGYHHFSTLEVRLQHLKQALPGLAPGRSGDLP</sequence>
<evidence type="ECO:0000313" key="3">
    <source>
        <dbReference type="Proteomes" id="UP000001555"/>
    </source>
</evidence>
<dbReference type="HOGENOM" id="CLU_2415720_0_0_1"/>
<reference evidence="2" key="2">
    <citation type="submission" date="2020-05" db="UniProtKB">
        <authorList>
            <consortium name="EnsemblMetazoa"/>
        </authorList>
    </citation>
    <scope>IDENTIFICATION</scope>
    <source>
        <strain evidence="2">wikel</strain>
    </source>
</reference>
<organism>
    <name type="scientific">Ixodes scapularis</name>
    <name type="common">Black-legged tick</name>
    <name type="synonym">Deer tick</name>
    <dbReference type="NCBI Taxonomy" id="6945"/>
    <lineage>
        <taxon>Eukaryota</taxon>
        <taxon>Metazoa</taxon>
        <taxon>Ecdysozoa</taxon>
        <taxon>Arthropoda</taxon>
        <taxon>Chelicerata</taxon>
        <taxon>Arachnida</taxon>
        <taxon>Acari</taxon>
        <taxon>Parasitiformes</taxon>
        <taxon>Ixodida</taxon>
        <taxon>Ixodoidea</taxon>
        <taxon>Ixodidae</taxon>
        <taxon>Ixodinae</taxon>
        <taxon>Ixodes</taxon>
    </lineage>
</organism>
<accession>B7PZ20</accession>
<evidence type="ECO:0000313" key="2">
    <source>
        <dbReference type="EnsemblMetazoa" id="ISCW010090-PA"/>
    </source>
</evidence>